<proteinExistence type="predicted"/>
<sequence length="152" mass="16960">MLDAMGTWCLFLDGRTGLVYEVHEGLEAGQFAGHRAAAPRVGQQPARVAHRSVESYAYFVYVVHRERRLWCEGRDTHREAAYWCADDLALELHTYEPEAMAGDDALRPPTLEDYTLLTGRSRKPSGGSNGCARRVVLKRSPGGLLLDKKPFA</sequence>
<keyword evidence="2" id="KW-1185">Reference proteome</keyword>
<evidence type="ECO:0000313" key="2">
    <source>
        <dbReference type="Proteomes" id="UP000198683"/>
    </source>
</evidence>
<organism evidence="1 2">
    <name type="scientific">Nonomuraea maritima</name>
    <dbReference type="NCBI Taxonomy" id="683260"/>
    <lineage>
        <taxon>Bacteria</taxon>
        <taxon>Bacillati</taxon>
        <taxon>Actinomycetota</taxon>
        <taxon>Actinomycetes</taxon>
        <taxon>Streptosporangiales</taxon>
        <taxon>Streptosporangiaceae</taxon>
        <taxon>Nonomuraea</taxon>
    </lineage>
</organism>
<evidence type="ECO:0000313" key="1">
    <source>
        <dbReference type="EMBL" id="SDK56067.1"/>
    </source>
</evidence>
<dbReference type="EMBL" id="FNFB01000008">
    <property type="protein sequence ID" value="SDK56067.1"/>
    <property type="molecule type" value="Genomic_DNA"/>
</dbReference>
<protein>
    <submittedName>
        <fullName evidence="1">Uncharacterized protein</fullName>
    </submittedName>
</protein>
<gene>
    <name evidence="1" type="ORF">SAMN05421874_108251</name>
</gene>
<reference evidence="1 2" key="1">
    <citation type="submission" date="2016-10" db="EMBL/GenBank/DDBJ databases">
        <authorList>
            <person name="de Groot N.N."/>
        </authorList>
    </citation>
    <scope>NUCLEOTIDE SEQUENCE [LARGE SCALE GENOMIC DNA]</scope>
    <source>
        <strain evidence="1 2">CGMCC 4.5681</strain>
    </source>
</reference>
<accession>A0A1G9CWN2</accession>
<dbReference type="STRING" id="683260.SAMN05421874_108251"/>
<dbReference type="Proteomes" id="UP000198683">
    <property type="component" value="Unassembled WGS sequence"/>
</dbReference>
<dbReference type="AlphaFoldDB" id="A0A1G9CWN2"/>
<name>A0A1G9CWN2_9ACTN</name>